<dbReference type="AlphaFoldDB" id="A0A7J7NNX8"/>
<proteinExistence type="predicted"/>
<accession>A0A7J7NNX8</accession>
<sequence length="103" mass="11522">KTLSSLFTLQQPAANIQLSSFNNLSVSFLHFNKLCSFNKPQFSFQQSSSLNKKLSSLLCKQFQLSSLFSSAISSSDINWVYTLNKNCVSINSLIEICVSSNWV</sequence>
<keyword evidence="2" id="KW-1185">Reference proteome</keyword>
<feature type="non-terminal residue" evidence="1">
    <location>
        <position position="1"/>
    </location>
</feature>
<gene>
    <name evidence="1" type="ORF">GIB67_038376</name>
</gene>
<organism evidence="1 2">
    <name type="scientific">Kingdonia uniflora</name>
    <dbReference type="NCBI Taxonomy" id="39325"/>
    <lineage>
        <taxon>Eukaryota</taxon>
        <taxon>Viridiplantae</taxon>
        <taxon>Streptophyta</taxon>
        <taxon>Embryophyta</taxon>
        <taxon>Tracheophyta</taxon>
        <taxon>Spermatophyta</taxon>
        <taxon>Magnoliopsida</taxon>
        <taxon>Ranunculales</taxon>
        <taxon>Circaeasteraceae</taxon>
        <taxon>Kingdonia</taxon>
    </lineage>
</organism>
<name>A0A7J7NNX8_9MAGN</name>
<dbReference type="Proteomes" id="UP000541444">
    <property type="component" value="Unassembled WGS sequence"/>
</dbReference>
<protein>
    <submittedName>
        <fullName evidence="1">Uncharacterized protein</fullName>
    </submittedName>
</protein>
<evidence type="ECO:0000313" key="1">
    <source>
        <dbReference type="EMBL" id="KAF6168879.1"/>
    </source>
</evidence>
<reference evidence="1 2" key="1">
    <citation type="journal article" date="2020" name="IScience">
        <title>Genome Sequencing of the Endangered Kingdonia uniflora (Circaeasteraceae, Ranunculales) Reveals Potential Mechanisms of Evolutionary Specialization.</title>
        <authorList>
            <person name="Sun Y."/>
            <person name="Deng T."/>
            <person name="Zhang A."/>
            <person name="Moore M.J."/>
            <person name="Landis J.B."/>
            <person name="Lin N."/>
            <person name="Zhang H."/>
            <person name="Zhang X."/>
            <person name="Huang J."/>
            <person name="Zhang X."/>
            <person name="Sun H."/>
            <person name="Wang H."/>
        </authorList>
    </citation>
    <scope>NUCLEOTIDE SEQUENCE [LARGE SCALE GENOMIC DNA]</scope>
    <source>
        <strain evidence="1">TB1705</strain>
        <tissue evidence="1">Leaf</tissue>
    </source>
</reference>
<comment type="caution">
    <text evidence="1">The sequence shown here is derived from an EMBL/GenBank/DDBJ whole genome shotgun (WGS) entry which is preliminary data.</text>
</comment>
<dbReference type="EMBL" id="JACGCM010000671">
    <property type="protein sequence ID" value="KAF6168879.1"/>
    <property type="molecule type" value="Genomic_DNA"/>
</dbReference>
<evidence type="ECO:0000313" key="2">
    <source>
        <dbReference type="Proteomes" id="UP000541444"/>
    </source>
</evidence>